<dbReference type="Proteomes" id="UP000641588">
    <property type="component" value="Unassembled WGS sequence"/>
</dbReference>
<gene>
    <name evidence="2" type="ORF">GC093_28360</name>
</gene>
<name>A0A972GVL2_9BACL</name>
<feature type="compositionally biased region" description="Polar residues" evidence="1">
    <location>
        <begin position="101"/>
        <end position="111"/>
    </location>
</feature>
<evidence type="ECO:0000313" key="3">
    <source>
        <dbReference type="Proteomes" id="UP000641588"/>
    </source>
</evidence>
<keyword evidence="3" id="KW-1185">Reference proteome</keyword>
<evidence type="ECO:0008006" key="4">
    <source>
        <dbReference type="Google" id="ProtNLM"/>
    </source>
</evidence>
<evidence type="ECO:0000313" key="2">
    <source>
        <dbReference type="EMBL" id="NOU97108.1"/>
    </source>
</evidence>
<sequence>MNKSDFDAEFERLFDEAAANSGHFPTESIPDPAGSWRSLQQRLRKEQRKVVWMRRAKWASLSAASLMAGAVLFSTLQTTEAFRPMYEMVYRAKNNSINVSIRSTESVSTEGAKTPPPPPDDMLPPPKLEDNRDLPNEGAFRRVKVTLEEAVSAMQFAMPIPSYLPAGYTLQEATIHITLGESKASAAKLVYQGSQGSADNQVQILVRKRSFSVNADRQDGVRTLSASPKGGSELEWNNQDINIIVKADLNEKELNRIGDGLIAK</sequence>
<protein>
    <recommendedName>
        <fullName evidence="4">DUF4367 domain-containing protein</fullName>
    </recommendedName>
</protein>
<feature type="compositionally biased region" description="Pro residues" evidence="1">
    <location>
        <begin position="114"/>
        <end position="126"/>
    </location>
</feature>
<evidence type="ECO:0000256" key="1">
    <source>
        <dbReference type="SAM" id="MobiDB-lite"/>
    </source>
</evidence>
<feature type="region of interest" description="Disordered" evidence="1">
    <location>
        <begin position="101"/>
        <end position="134"/>
    </location>
</feature>
<proteinExistence type="predicted"/>
<dbReference type="AlphaFoldDB" id="A0A972GVL2"/>
<reference evidence="2" key="1">
    <citation type="submission" date="2019-10" db="EMBL/GenBank/DDBJ databases">
        <title>Description of Paenibacillus glebae sp. nov.</title>
        <authorList>
            <person name="Carlier A."/>
            <person name="Qi S."/>
        </authorList>
    </citation>
    <scope>NUCLEOTIDE SEQUENCE</scope>
    <source>
        <strain evidence="2">LMG 31456</strain>
    </source>
</reference>
<comment type="caution">
    <text evidence="2">The sequence shown here is derived from an EMBL/GenBank/DDBJ whole genome shotgun (WGS) entry which is preliminary data.</text>
</comment>
<accession>A0A972GVL2</accession>
<organism evidence="2 3">
    <name type="scientific">Paenibacillus foliorum</name>
    <dbReference type="NCBI Taxonomy" id="2654974"/>
    <lineage>
        <taxon>Bacteria</taxon>
        <taxon>Bacillati</taxon>
        <taxon>Bacillota</taxon>
        <taxon>Bacilli</taxon>
        <taxon>Bacillales</taxon>
        <taxon>Paenibacillaceae</taxon>
        <taxon>Paenibacillus</taxon>
    </lineage>
</organism>
<dbReference type="EMBL" id="WHOD01000106">
    <property type="protein sequence ID" value="NOU97108.1"/>
    <property type="molecule type" value="Genomic_DNA"/>
</dbReference>
<dbReference type="RefSeq" id="WP_171655358.1">
    <property type="nucleotide sequence ID" value="NZ_WHOD01000106.1"/>
</dbReference>